<dbReference type="Gene3D" id="2.60.120.10">
    <property type="entry name" value="Jelly Rolls"/>
    <property type="match status" value="1"/>
</dbReference>
<keyword evidence="2" id="KW-0238">DNA-binding</keyword>
<dbReference type="GO" id="GO:0003700">
    <property type="term" value="F:DNA-binding transcription factor activity"/>
    <property type="evidence" value="ECO:0007669"/>
    <property type="project" value="InterPro"/>
</dbReference>
<dbReference type="KEGG" id="acht:bsdcttw_09270"/>
<evidence type="ECO:0000259" key="4">
    <source>
        <dbReference type="PROSITE" id="PS01124"/>
    </source>
</evidence>
<feature type="domain" description="HTH araC/xylS-type" evidence="4">
    <location>
        <begin position="185"/>
        <end position="283"/>
    </location>
</feature>
<proteinExistence type="predicted"/>
<dbReference type="PANTHER" id="PTHR43280:SF28">
    <property type="entry name" value="HTH-TYPE TRANSCRIPTIONAL ACTIVATOR RHAS"/>
    <property type="match status" value="1"/>
</dbReference>
<evidence type="ECO:0000313" key="5">
    <source>
        <dbReference type="EMBL" id="BCJ97886.1"/>
    </source>
</evidence>
<dbReference type="GO" id="GO:0043565">
    <property type="term" value="F:sequence-specific DNA binding"/>
    <property type="evidence" value="ECO:0007669"/>
    <property type="project" value="InterPro"/>
</dbReference>
<keyword evidence="6" id="KW-1185">Reference proteome</keyword>
<name>A0A7I8DNM0_9FIRM</name>
<evidence type="ECO:0000256" key="2">
    <source>
        <dbReference type="ARBA" id="ARBA00023125"/>
    </source>
</evidence>
<dbReference type="PROSITE" id="PS01124">
    <property type="entry name" value="HTH_ARAC_FAMILY_2"/>
    <property type="match status" value="1"/>
</dbReference>
<organism evidence="5 6">
    <name type="scientific">Anaerocolumna chitinilytica</name>
    <dbReference type="NCBI Taxonomy" id="1727145"/>
    <lineage>
        <taxon>Bacteria</taxon>
        <taxon>Bacillati</taxon>
        <taxon>Bacillota</taxon>
        <taxon>Clostridia</taxon>
        <taxon>Lachnospirales</taxon>
        <taxon>Lachnospiraceae</taxon>
        <taxon>Anaerocolumna</taxon>
    </lineage>
</organism>
<accession>A0A7I8DNM0</accession>
<dbReference type="SMART" id="SM00342">
    <property type="entry name" value="HTH_ARAC"/>
    <property type="match status" value="1"/>
</dbReference>
<dbReference type="InterPro" id="IPR009057">
    <property type="entry name" value="Homeodomain-like_sf"/>
</dbReference>
<dbReference type="Proteomes" id="UP000515703">
    <property type="component" value="Chromosome"/>
</dbReference>
<dbReference type="AlphaFoldDB" id="A0A7I8DNM0"/>
<dbReference type="Gene3D" id="1.10.10.60">
    <property type="entry name" value="Homeodomain-like"/>
    <property type="match status" value="2"/>
</dbReference>
<dbReference type="SUPFAM" id="SSF46689">
    <property type="entry name" value="Homeodomain-like"/>
    <property type="match status" value="2"/>
</dbReference>
<gene>
    <name evidence="5" type="ORF">bsdcttw_09270</name>
</gene>
<evidence type="ECO:0000256" key="3">
    <source>
        <dbReference type="ARBA" id="ARBA00023163"/>
    </source>
</evidence>
<keyword evidence="3" id="KW-0804">Transcription</keyword>
<dbReference type="SUPFAM" id="SSF51215">
    <property type="entry name" value="Regulatory protein AraC"/>
    <property type="match status" value="1"/>
</dbReference>
<reference evidence="5 6" key="1">
    <citation type="submission" date="2020-08" db="EMBL/GenBank/DDBJ databases">
        <title>Draft genome sequencing of an Anaerocolumna strain isolated from anoxic soil subjected to BSD treatment.</title>
        <authorList>
            <person name="Uek A."/>
            <person name="Tonouchi A."/>
        </authorList>
    </citation>
    <scope>NUCLEOTIDE SEQUENCE [LARGE SCALE GENOMIC DNA]</scope>
    <source>
        <strain evidence="5 6">CTTW</strain>
    </source>
</reference>
<dbReference type="PANTHER" id="PTHR43280">
    <property type="entry name" value="ARAC-FAMILY TRANSCRIPTIONAL REGULATOR"/>
    <property type="match status" value="1"/>
</dbReference>
<dbReference type="InterPro" id="IPR018060">
    <property type="entry name" value="HTH_AraC"/>
</dbReference>
<dbReference type="Pfam" id="PF12833">
    <property type="entry name" value="HTH_18"/>
    <property type="match status" value="1"/>
</dbReference>
<dbReference type="InterPro" id="IPR018062">
    <property type="entry name" value="HTH_AraC-typ_CS"/>
</dbReference>
<dbReference type="CDD" id="cd02208">
    <property type="entry name" value="cupin_RmlC-like"/>
    <property type="match status" value="1"/>
</dbReference>
<dbReference type="InterPro" id="IPR037923">
    <property type="entry name" value="HTH-like"/>
</dbReference>
<evidence type="ECO:0000313" key="6">
    <source>
        <dbReference type="Proteomes" id="UP000515703"/>
    </source>
</evidence>
<dbReference type="Pfam" id="PF07883">
    <property type="entry name" value="Cupin_2"/>
    <property type="match status" value="1"/>
</dbReference>
<dbReference type="RefSeq" id="WP_185258261.1">
    <property type="nucleotide sequence ID" value="NZ_AP023368.1"/>
</dbReference>
<reference evidence="5 6" key="2">
    <citation type="submission" date="2020-08" db="EMBL/GenBank/DDBJ databases">
        <authorList>
            <person name="Ueki A."/>
            <person name="Tonouchi A."/>
        </authorList>
    </citation>
    <scope>NUCLEOTIDE SEQUENCE [LARGE SCALE GENOMIC DNA]</scope>
    <source>
        <strain evidence="5 6">CTTW</strain>
    </source>
</reference>
<dbReference type="InterPro" id="IPR013096">
    <property type="entry name" value="Cupin_2"/>
</dbReference>
<protein>
    <submittedName>
        <fullName evidence="5">AraC family transcriptional regulator</fullName>
    </submittedName>
</protein>
<dbReference type="PROSITE" id="PS00041">
    <property type="entry name" value="HTH_ARAC_FAMILY_1"/>
    <property type="match status" value="1"/>
</dbReference>
<dbReference type="InterPro" id="IPR014710">
    <property type="entry name" value="RmlC-like_jellyroll"/>
</dbReference>
<keyword evidence="1" id="KW-0805">Transcription regulation</keyword>
<dbReference type="EMBL" id="AP023368">
    <property type="protein sequence ID" value="BCJ97886.1"/>
    <property type="molecule type" value="Genomic_DNA"/>
</dbReference>
<evidence type="ECO:0000256" key="1">
    <source>
        <dbReference type="ARBA" id="ARBA00023015"/>
    </source>
</evidence>
<sequence>MIEKLTGTKETVFHPENLQVRLHINVEYEDYPMHWHTDTEIIMPIENTYTVLINKEKYLLNPGDIMIIPSGEIHQLYAPPTGKRYILQCDSALLGGLYGIDSISSDFYPCVYIQSITGQAYQKQLSNILHQVADEYLTHPPLYEASIASLLTSFFVIVGRNCLNRERQHTSSVKKKQHQYIDKFLHICQYINEHCAEDLTIDELARLAGFSKYHFSRLFYNFTGVTFYDYLIKRRIIFAEGLLADPNLSVIEIAMQSGFNSLSTFNRNFRAVKKCTPTEYRGMHSSRQIQCPEELDVKITSIL</sequence>